<dbReference type="InterPro" id="IPR048396">
    <property type="entry name" value="SduA_N"/>
</dbReference>
<dbReference type="Pfam" id="PF14082">
    <property type="entry name" value="SduA_C"/>
    <property type="match status" value="1"/>
</dbReference>
<proteinExistence type="predicted"/>
<evidence type="ECO:0000313" key="4">
    <source>
        <dbReference type="Proteomes" id="UP000510682"/>
    </source>
</evidence>
<dbReference type="Proteomes" id="UP000510682">
    <property type="component" value="Chromosome"/>
</dbReference>
<evidence type="ECO:0000259" key="1">
    <source>
        <dbReference type="Pfam" id="PF14082"/>
    </source>
</evidence>
<feature type="domain" description="Shedu protein SduA C-terminal" evidence="1">
    <location>
        <begin position="178"/>
        <end position="335"/>
    </location>
</feature>
<dbReference type="EMBL" id="CP059165">
    <property type="protein sequence ID" value="QLL08643.1"/>
    <property type="molecule type" value="Genomic_DNA"/>
</dbReference>
<sequence length="345" mass="38903">MTNPIAVKSVARGISECDPIVLMESADKTRRLVFIPVIHNNPKKDWPAKGAFVYQRKLKADEWDKITIEGESLNRLKAGEGYKLELDSHALGELIGGLMDIEEIAEQVKKGRTNTTFVPSRADMAPILAKLIENSTDEQITTELAKLGRDQAVKINDLILHARIRSALKYWEEHKNDSTEENWQKYFSDRPWILSLLCPEPIIIMKSKMYVGGTNASGSGGKTVDYGFINKNTNNTALMEIKTPVAKLLAKEYRGIYPPSWDLAGAVTQVQNYKYHVLKNLPALKEDYGVFDAVNIPTYVITGNTAELTSDTFKRSFELYRKNLSGTIVLTFDEVFQRLRLLLSD</sequence>
<keyword evidence="4" id="KW-1185">Reference proteome</keyword>
<evidence type="ECO:0000259" key="2">
    <source>
        <dbReference type="Pfam" id="PF21407"/>
    </source>
</evidence>
<dbReference type="AlphaFoldDB" id="A0A7D6E7P5"/>
<dbReference type="Pfam" id="PF21407">
    <property type="entry name" value="SduA_N"/>
    <property type="match status" value="1"/>
</dbReference>
<feature type="domain" description="Shedu protein SduA N-terminal" evidence="2">
    <location>
        <begin position="17"/>
        <end position="104"/>
    </location>
</feature>
<protein>
    <submittedName>
        <fullName evidence="3">DUF4263 domain-containing protein</fullName>
    </submittedName>
</protein>
<reference evidence="3" key="2">
    <citation type="submission" date="2020-07" db="EMBL/GenBank/DDBJ databases">
        <authorList>
            <person name="Yu X."/>
        </authorList>
    </citation>
    <scope>NUCLEOTIDE SEQUENCE [LARGE SCALE GENOMIC DNA]</scope>
    <source>
        <strain evidence="3">24T</strain>
    </source>
</reference>
<organism evidence="3 4">
    <name type="scientific">Mycobacterium vicinigordonae</name>
    <dbReference type="NCBI Taxonomy" id="1719132"/>
    <lineage>
        <taxon>Bacteria</taxon>
        <taxon>Bacillati</taxon>
        <taxon>Actinomycetota</taxon>
        <taxon>Actinomycetes</taxon>
        <taxon>Mycobacteriales</taxon>
        <taxon>Mycobacteriaceae</taxon>
        <taxon>Mycobacterium</taxon>
    </lineage>
</organism>
<evidence type="ECO:0000313" key="3">
    <source>
        <dbReference type="EMBL" id="QLL08643.1"/>
    </source>
</evidence>
<dbReference type="RefSeq" id="WP_180917228.1">
    <property type="nucleotide sequence ID" value="NZ_CP059165.1"/>
</dbReference>
<reference evidence="3" key="1">
    <citation type="submission" date="2020-07" db="EMBL/GenBank/DDBJ databases">
        <title>Description of Mycobacterium gordonae subsp. intergordonae subsp.nov. and Mycobacterium gordonae subsp. gordonae subsp. nov.</title>
        <authorList>
            <person name="Huang H."/>
        </authorList>
    </citation>
    <scope>NUCLEOTIDE SEQUENCE [LARGE SCALE GENOMIC DNA]</scope>
    <source>
        <strain evidence="3">24T</strain>
    </source>
</reference>
<name>A0A7D6E7P5_9MYCO</name>
<dbReference type="KEGG" id="mgor:H0P51_06875"/>
<dbReference type="InterPro" id="IPR025359">
    <property type="entry name" value="SduA_C"/>
</dbReference>
<accession>A0A7D6E7P5</accession>
<gene>
    <name evidence="3" type="ORF">H0P51_06875</name>
</gene>